<keyword evidence="5" id="KW-1185">Reference proteome</keyword>
<dbReference type="InterPro" id="IPR042185">
    <property type="entry name" value="Serpin_sf_2"/>
</dbReference>
<dbReference type="InterPro" id="IPR042178">
    <property type="entry name" value="Serpin_sf_1"/>
</dbReference>
<dbReference type="SUPFAM" id="SSF56574">
    <property type="entry name" value="Serpins"/>
    <property type="match status" value="1"/>
</dbReference>
<name>A0A915Q0N7_9BILA</name>
<reference evidence="6" key="1">
    <citation type="submission" date="2022-11" db="UniProtKB">
        <authorList>
            <consortium name="WormBaseParasite"/>
        </authorList>
    </citation>
    <scope>IDENTIFICATION</scope>
</reference>
<dbReference type="Gene3D" id="2.30.39.10">
    <property type="entry name" value="Alpha-1-antitrypsin, domain 1"/>
    <property type="match status" value="1"/>
</dbReference>
<organism evidence="5 6">
    <name type="scientific">Setaria digitata</name>
    <dbReference type="NCBI Taxonomy" id="48799"/>
    <lineage>
        <taxon>Eukaryota</taxon>
        <taxon>Metazoa</taxon>
        <taxon>Ecdysozoa</taxon>
        <taxon>Nematoda</taxon>
        <taxon>Chromadorea</taxon>
        <taxon>Rhabditida</taxon>
        <taxon>Spirurina</taxon>
        <taxon>Spiruromorpha</taxon>
        <taxon>Filarioidea</taxon>
        <taxon>Setariidae</taxon>
        <taxon>Setaria</taxon>
    </lineage>
</organism>
<feature type="chain" id="PRO_5037824073" evidence="3">
    <location>
        <begin position="24"/>
        <end position="377"/>
    </location>
</feature>
<protein>
    <submittedName>
        <fullName evidence="6">Serpin domain-containing protein</fullName>
    </submittedName>
</protein>
<evidence type="ECO:0000313" key="5">
    <source>
        <dbReference type="Proteomes" id="UP000887581"/>
    </source>
</evidence>
<dbReference type="WBParaSite" id="sdigi.contig418.g8185.t1">
    <property type="protein sequence ID" value="sdigi.contig418.g8185.t1"/>
    <property type="gene ID" value="sdigi.contig418.g8185"/>
</dbReference>
<dbReference type="PANTHER" id="PTHR11461:SF211">
    <property type="entry name" value="GH10112P-RELATED"/>
    <property type="match status" value="1"/>
</dbReference>
<evidence type="ECO:0000256" key="2">
    <source>
        <dbReference type="RuleBase" id="RU000411"/>
    </source>
</evidence>
<dbReference type="CDD" id="cd19590">
    <property type="entry name" value="serpin_thermopin-like"/>
    <property type="match status" value="1"/>
</dbReference>
<evidence type="ECO:0000256" key="3">
    <source>
        <dbReference type="SAM" id="SignalP"/>
    </source>
</evidence>
<dbReference type="SMART" id="SM00093">
    <property type="entry name" value="SERPIN"/>
    <property type="match status" value="1"/>
</dbReference>
<comment type="similarity">
    <text evidence="1 2">Belongs to the serpin family.</text>
</comment>
<dbReference type="GO" id="GO:0005615">
    <property type="term" value="C:extracellular space"/>
    <property type="evidence" value="ECO:0007669"/>
    <property type="project" value="InterPro"/>
</dbReference>
<feature type="signal peptide" evidence="3">
    <location>
        <begin position="1"/>
        <end position="23"/>
    </location>
</feature>
<dbReference type="InterPro" id="IPR000215">
    <property type="entry name" value="Serpin_fam"/>
</dbReference>
<dbReference type="AlphaFoldDB" id="A0A915Q0N7"/>
<dbReference type="InterPro" id="IPR023796">
    <property type="entry name" value="Serpin_dom"/>
</dbReference>
<dbReference type="PANTHER" id="PTHR11461">
    <property type="entry name" value="SERINE PROTEASE INHIBITOR, SERPIN"/>
    <property type="match status" value="1"/>
</dbReference>
<proteinExistence type="inferred from homology"/>
<dbReference type="InterPro" id="IPR036186">
    <property type="entry name" value="Serpin_sf"/>
</dbReference>
<dbReference type="InterPro" id="IPR023795">
    <property type="entry name" value="Serpin_CS"/>
</dbReference>
<accession>A0A915Q0N7</accession>
<sequence length="377" mass="43041">MTNRLFIAVLLLAASIQFFLAFAENLSPVERSQLVFATKLLQKTAKNKSIILSPLSVSTALFMIYLATDGKTKNELQKFLGGNTKRSDLRLHFLKLLGNSNKKDNYTLNIANRFYVEEKFSPKQSFARTLQRYYDETLHSFTSAKSDKIVEHLLTSDSIDDSTAILLLNALYFSGTWEFQFDPNDTEEGVFHSSEAERKDVSMMTITDEFPYFEDDLVQVVKLPYLKSETQMTLETVIILPKKRFDLSNVAKNLSADKLNRYFHEPKLESVKIKLPKFRIEERINLKEALRQIGIRSIFSTKANFKELTDKPISVSDVLQAGYIEVNEKGTESAAATLIEMVYLMSAEPKSFTADHPFLFAIVQNLKNVLFLGQFVK</sequence>
<feature type="domain" description="Serpin" evidence="4">
    <location>
        <begin position="38"/>
        <end position="377"/>
    </location>
</feature>
<dbReference type="Proteomes" id="UP000887581">
    <property type="component" value="Unplaced"/>
</dbReference>
<dbReference type="Pfam" id="PF00079">
    <property type="entry name" value="Serpin"/>
    <property type="match status" value="1"/>
</dbReference>
<keyword evidence="3" id="KW-0732">Signal</keyword>
<dbReference type="PROSITE" id="PS00284">
    <property type="entry name" value="SERPIN"/>
    <property type="match status" value="1"/>
</dbReference>
<dbReference type="Gene3D" id="3.30.497.10">
    <property type="entry name" value="Antithrombin, subunit I, domain 2"/>
    <property type="match status" value="1"/>
</dbReference>
<evidence type="ECO:0000259" key="4">
    <source>
        <dbReference type="SMART" id="SM00093"/>
    </source>
</evidence>
<evidence type="ECO:0000256" key="1">
    <source>
        <dbReference type="ARBA" id="ARBA00009500"/>
    </source>
</evidence>
<evidence type="ECO:0000313" key="6">
    <source>
        <dbReference type="WBParaSite" id="sdigi.contig418.g8185.t1"/>
    </source>
</evidence>
<dbReference type="GO" id="GO:0004867">
    <property type="term" value="F:serine-type endopeptidase inhibitor activity"/>
    <property type="evidence" value="ECO:0007669"/>
    <property type="project" value="InterPro"/>
</dbReference>